<dbReference type="GO" id="GO:0000156">
    <property type="term" value="F:phosphorelay response regulator activity"/>
    <property type="evidence" value="ECO:0007669"/>
    <property type="project" value="TreeGrafter"/>
</dbReference>
<protein>
    <submittedName>
        <fullName evidence="10">Response regulator transcription factor</fullName>
    </submittedName>
</protein>
<evidence type="ECO:0000256" key="6">
    <source>
        <dbReference type="PROSITE-ProRule" id="PRU00169"/>
    </source>
</evidence>
<keyword evidence="3" id="KW-0805">Transcription regulation</keyword>
<keyword evidence="1 6" id="KW-0597">Phosphoprotein</keyword>
<sequence>MKILLVEDEIDLLDEMEAYFKEQGHLCERAADFNQAEDKIILYSYDMVILDITLPGGTGLQLLEILKKKKGEEGILILSARDSLKDRLAGLDMGADDYLTKPFYMEELNARVNAIQRRKFYSGSAVVKSGTLEIHTQLKEVFCNGEKINLTKKEYELLLYFVVNKKRVVSKESIATHLWGDNYDMAASYDIIYTHTMNLRKKIIKASGDDYLETVYGMGYKWVEK</sequence>
<evidence type="ECO:0000256" key="7">
    <source>
        <dbReference type="PROSITE-ProRule" id="PRU01091"/>
    </source>
</evidence>
<keyword evidence="2" id="KW-0902">Two-component regulatory system</keyword>
<dbReference type="PANTHER" id="PTHR48111:SF22">
    <property type="entry name" value="REGULATOR OF RPOS"/>
    <property type="match status" value="1"/>
</dbReference>
<dbReference type="SUPFAM" id="SSF52172">
    <property type="entry name" value="CheY-like"/>
    <property type="match status" value="1"/>
</dbReference>
<keyword evidence="11" id="KW-1185">Reference proteome</keyword>
<dbReference type="OrthoDB" id="9790442at2"/>
<dbReference type="EMBL" id="SDHZ01000001">
    <property type="protein sequence ID" value="RXK86803.1"/>
    <property type="molecule type" value="Genomic_DNA"/>
</dbReference>
<evidence type="ECO:0000256" key="2">
    <source>
        <dbReference type="ARBA" id="ARBA00023012"/>
    </source>
</evidence>
<dbReference type="CDD" id="cd00383">
    <property type="entry name" value="trans_reg_C"/>
    <property type="match status" value="1"/>
</dbReference>
<gene>
    <name evidence="10" type="ORF">ESB13_08395</name>
</gene>
<dbReference type="Pfam" id="PF00486">
    <property type="entry name" value="Trans_reg_C"/>
    <property type="match status" value="1"/>
</dbReference>
<dbReference type="SUPFAM" id="SSF46894">
    <property type="entry name" value="C-terminal effector domain of the bipartite response regulators"/>
    <property type="match status" value="1"/>
</dbReference>
<proteinExistence type="predicted"/>
<dbReference type="GO" id="GO:0006355">
    <property type="term" value="P:regulation of DNA-templated transcription"/>
    <property type="evidence" value="ECO:0007669"/>
    <property type="project" value="InterPro"/>
</dbReference>
<name>A0A4Q1DDQ3_9BACT</name>
<feature type="DNA-binding region" description="OmpR/PhoB-type" evidence="7">
    <location>
        <begin position="124"/>
        <end position="224"/>
    </location>
</feature>
<dbReference type="InterPro" id="IPR011006">
    <property type="entry name" value="CheY-like_superfamily"/>
</dbReference>
<feature type="domain" description="Response regulatory" evidence="8">
    <location>
        <begin position="2"/>
        <end position="116"/>
    </location>
</feature>
<dbReference type="PROSITE" id="PS50110">
    <property type="entry name" value="RESPONSE_REGULATORY"/>
    <property type="match status" value="1"/>
</dbReference>
<dbReference type="AlphaFoldDB" id="A0A4Q1DDQ3"/>
<dbReference type="InterPro" id="IPR016032">
    <property type="entry name" value="Sig_transdc_resp-reg_C-effctor"/>
</dbReference>
<evidence type="ECO:0000259" key="9">
    <source>
        <dbReference type="PROSITE" id="PS51755"/>
    </source>
</evidence>
<dbReference type="PROSITE" id="PS51755">
    <property type="entry name" value="OMPR_PHOB"/>
    <property type="match status" value="1"/>
</dbReference>
<dbReference type="InterPro" id="IPR001789">
    <property type="entry name" value="Sig_transdc_resp-reg_receiver"/>
</dbReference>
<comment type="caution">
    <text evidence="10">The sequence shown here is derived from an EMBL/GenBank/DDBJ whole genome shotgun (WGS) entry which is preliminary data.</text>
</comment>
<dbReference type="Proteomes" id="UP000290545">
    <property type="component" value="Unassembled WGS sequence"/>
</dbReference>
<evidence type="ECO:0000256" key="1">
    <source>
        <dbReference type="ARBA" id="ARBA00022553"/>
    </source>
</evidence>
<accession>A0A4Q1DDQ3</accession>
<dbReference type="Gene3D" id="3.40.50.2300">
    <property type="match status" value="1"/>
</dbReference>
<reference evidence="10 11" key="1">
    <citation type="submission" date="2019-01" db="EMBL/GenBank/DDBJ databases">
        <title>Filimonas sp. strain TTM-71.</title>
        <authorList>
            <person name="Chen W.-M."/>
        </authorList>
    </citation>
    <scope>NUCLEOTIDE SEQUENCE [LARGE SCALE GENOMIC DNA]</scope>
    <source>
        <strain evidence="10 11">TTM-71</strain>
    </source>
</reference>
<dbReference type="GO" id="GO:0032993">
    <property type="term" value="C:protein-DNA complex"/>
    <property type="evidence" value="ECO:0007669"/>
    <property type="project" value="TreeGrafter"/>
</dbReference>
<keyword evidence="5" id="KW-0804">Transcription</keyword>
<dbReference type="Pfam" id="PF00072">
    <property type="entry name" value="Response_reg"/>
    <property type="match status" value="1"/>
</dbReference>
<organism evidence="10 11">
    <name type="scientific">Filimonas effusa</name>
    <dbReference type="NCBI Taxonomy" id="2508721"/>
    <lineage>
        <taxon>Bacteria</taxon>
        <taxon>Pseudomonadati</taxon>
        <taxon>Bacteroidota</taxon>
        <taxon>Chitinophagia</taxon>
        <taxon>Chitinophagales</taxon>
        <taxon>Chitinophagaceae</taxon>
        <taxon>Filimonas</taxon>
    </lineage>
</organism>
<dbReference type="Gene3D" id="1.10.10.10">
    <property type="entry name" value="Winged helix-like DNA-binding domain superfamily/Winged helix DNA-binding domain"/>
    <property type="match status" value="1"/>
</dbReference>
<dbReference type="RefSeq" id="WP_129002552.1">
    <property type="nucleotide sequence ID" value="NZ_SDHZ01000001.1"/>
</dbReference>
<dbReference type="Gene3D" id="6.10.250.690">
    <property type="match status" value="1"/>
</dbReference>
<dbReference type="GO" id="GO:0000976">
    <property type="term" value="F:transcription cis-regulatory region binding"/>
    <property type="evidence" value="ECO:0007669"/>
    <property type="project" value="TreeGrafter"/>
</dbReference>
<evidence type="ECO:0000313" key="10">
    <source>
        <dbReference type="EMBL" id="RXK86803.1"/>
    </source>
</evidence>
<dbReference type="InterPro" id="IPR001867">
    <property type="entry name" value="OmpR/PhoB-type_DNA-bd"/>
</dbReference>
<dbReference type="InterPro" id="IPR036388">
    <property type="entry name" value="WH-like_DNA-bd_sf"/>
</dbReference>
<dbReference type="InterPro" id="IPR039420">
    <property type="entry name" value="WalR-like"/>
</dbReference>
<dbReference type="SMART" id="SM00862">
    <property type="entry name" value="Trans_reg_C"/>
    <property type="match status" value="1"/>
</dbReference>
<evidence type="ECO:0000259" key="8">
    <source>
        <dbReference type="PROSITE" id="PS50110"/>
    </source>
</evidence>
<dbReference type="PANTHER" id="PTHR48111">
    <property type="entry name" value="REGULATOR OF RPOS"/>
    <property type="match status" value="1"/>
</dbReference>
<evidence type="ECO:0000256" key="4">
    <source>
        <dbReference type="ARBA" id="ARBA00023125"/>
    </source>
</evidence>
<feature type="domain" description="OmpR/PhoB-type" evidence="9">
    <location>
        <begin position="124"/>
        <end position="224"/>
    </location>
</feature>
<dbReference type="SMART" id="SM00448">
    <property type="entry name" value="REC"/>
    <property type="match status" value="1"/>
</dbReference>
<dbReference type="GO" id="GO:0005829">
    <property type="term" value="C:cytosol"/>
    <property type="evidence" value="ECO:0007669"/>
    <property type="project" value="TreeGrafter"/>
</dbReference>
<feature type="modified residue" description="4-aspartylphosphate" evidence="6">
    <location>
        <position position="51"/>
    </location>
</feature>
<evidence type="ECO:0000256" key="5">
    <source>
        <dbReference type="ARBA" id="ARBA00023163"/>
    </source>
</evidence>
<evidence type="ECO:0000256" key="3">
    <source>
        <dbReference type="ARBA" id="ARBA00023015"/>
    </source>
</evidence>
<evidence type="ECO:0000313" key="11">
    <source>
        <dbReference type="Proteomes" id="UP000290545"/>
    </source>
</evidence>
<keyword evidence="4 7" id="KW-0238">DNA-binding</keyword>